<keyword evidence="15" id="KW-0378">Hydrolase</keyword>
<comment type="caution">
    <text evidence="15">The sequence shown here is derived from an EMBL/GenBank/DDBJ whole genome shotgun (WGS) entry which is preliminary data.</text>
</comment>
<evidence type="ECO:0000256" key="1">
    <source>
        <dbReference type="ARBA" id="ARBA00004496"/>
    </source>
</evidence>
<evidence type="ECO:0000256" key="6">
    <source>
        <dbReference type="ARBA" id="ARBA00022840"/>
    </source>
</evidence>
<dbReference type="GO" id="GO:0006508">
    <property type="term" value="P:proteolysis"/>
    <property type="evidence" value="ECO:0007669"/>
    <property type="project" value="UniProtKB-KW"/>
</dbReference>
<evidence type="ECO:0000259" key="14">
    <source>
        <dbReference type="PROSITE" id="PS51903"/>
    </source>
</evidence>
<comment type="function">
    <text evidence="9">Part of a stress-induced multi-chaperone system, it is involved in the recovery of the cell from heat-induced damage, in cooperation with DnaK, DnaJ and GrpE. Acts before DnaK, in the processing of protein aggregates. Protein binding stimulates the ATPase activity; ATP hydrolysis unfolds the denatured protein aggregates, which probably helps expose new hydrophobic binding sites on the surface of ClpB-bound aggregates, contributing to the solubilization and refolding of denatured protein aggregates by DnaK.</text>
</comment>
<dbReference type="Proteomes" id="UP000543836">
    <property type="component" value="Unassembled WGS sequence"/>
</dbReference>
<name>A0A7W7END1_9HYPH</name>
<comment type="subunit">
    <text evidence="10">Homohexamer. The oligomerization is ATP-dependent.</text>
</comment>
<dbReference type="PROSITE" id="PS00871">
    <property type="entry name" value="CLPAB_2"/>
    <property type="match status" value="1"/>
</dbReference>
<dbReference type="InterPro" id="IPR028299">
    <property type="entry name" value="ClpA/B_CS2"/>
</dbReference>
<keyword evidence="4 11" id="KW-0677">Repeat</keyword>
<dbReference type="Pfam" id="PF10431">
    <property type="entry name" value="ClpB_D2-small"/>
    <property type="match status" value="1"/>
</dbReference>
<dbReference type="CDD" id="cd19499">
    <property type="entry name" value="RecA-like_ClpB_Hsp104-like"/>
    <property type="match status" value="1"/>
</dbReference>
<dbReference type="Gene3D" id="1.10.1780.10">
    <property type="entry name" value="Clp, N-terminal domain"/>
    <property type="match status" value="1"/>
</dbReference>
<dbReference type="InterPro" id="IPR001270">
    <property type="entry name" value="ClpA/B"/>
</dbReference>
<comment type="similarity">
    <text evidence="2 12">Belongs to the ClpA/ClpB family.</text>
</comment>
<keyword evidence="8 12" id="KW-0143">Chaperone</keyword>
<dbReference type="InterPro" id="IPR003959">
    <property type="entry name" value="ATPase_AAA_core"/>
</dbReference>
<reference evidence="15 16" key="1">
    <citation type="submission" date="2020-08" db="EMBL/GenBank/DDBJ databases">
        <title>Genomic Encyclopedia of Type Strains, Phase IV (KMG-V): Genome sequencing to study the core and pangenomes of soil and plant-associated prokaryotes.</title>
        <authorList>
            <person name="Whitman W."/>
        </authorList>
    </citation>
    <scope>NUCLEOTIDE SEQUENCE [LARGE SCALE GENOMIC DNA]</scope>
    <source>
        <strain evidence="15 16">SEMIA 492</strain>
    </source>
</reference>
<dbReference type="GO" id="GO:0005524">
    <property type="term" value="F:ATP binding"/>
    <property type="evidence" value="ECO:0007669"/>
    <property type="project" value="UniProtKB-UniRule"/>
</dbReference>
<proteinExistence type="inferred from homology"/>
<dbReference type="Pfam" id="PF07724">
    <property type="entry name" value="AAA_2"/>
    <property type="match status" value="1"/>
</dbReference>
<evidence type="ECO:0000313" key="15">
    <source>
        <dbReference type="EMBL" id="MBB4571472.1"/>
    </source>
</evidence>
<dbReference type="GO" id="GO:0016887">
    <property type="term" value="F:ATP hydrolysis activity"/>
    <property type="evidence" value="ECO:0007669"/>
    <property type="project" value="InterPro"/>
</dbReference>
<keyword evidence="13" id="KW-0346">Stress response</keyword>
<dbReference type="InterPro" id="IPR027417">
    <property type="entry name" value="P-loop_NTPase"/>
</dbReference>
<dbReference type="GO" id="GO:0008233">
    <property type="term" value="F:peptidase activity"/>
    <property type="evidence" value="ECO:0007669"/>
    <property type="project" value="UniProtKB-KW"/>
</dbReference>
<evidence type="ECO:0000256" key="12">
    <source>
        <dbReference type="RuleBase" id="RU004432"/>
    </source>
</evidence>
<dbReference type="PANTHER" id="PTHR11638:SF18">
    <property type="entry name" value="HEAT SHOCK PROTEIN 104"/>
    <property type="match status" value="1"/>
</dbReference>
<dbReference type="FunFam" id="1.10.8.60:FF:000017">
    <property type="entry name" value="ATP-dependent chaperone ClpB"/>
    <property type="match status" value="1"/>
</dbReference>
<feature type="coiled-coil region" evidence="13">
    <location>
        <begin position="413"/>
        <end position="493"/>
    </location>
</feature>
<dbReference type="Pfam" id="PF02861">
    <property type="entry name" value="Clp_N"/>
    <property type="match status" value="1"/>
</dbReference>
<dbReference type="InterPro" id="IPR003593">
    <property type="entry name" value="AAA+_ATPase"/>
</dbReference>
<dbReference type="Pfam" id="PF00004">
    <property type="entry name" value="AAA"/>
    <property type="match status" value="1"/>
</dbReference>
<evidence type="ECO:0000256" key="11">
    <source>
        <dbReference type="PROSITE-ProRule" id="PRU01251"/>
    </source>
</evidence>
<dbReference type="FunFam" id="3.40.50.300:FF:000010">
    <property type="entry name" value="Chaperone clpB 1, putative"/>
    <property type="match status" value="1"/>
</dbReference>
<organism evidence="15 16">
    <name type="scientific">Rhizobium leucaenae</name>
    <dbReference type="NCBI Taxonomy" id="29450"/>
    <lineage>
        <taxon>Bacteria</taxon>
        <taxon>Pseudomonadati</taxon>
        <taxon>Pseudomonadota</taxon>
        <taxon>Alphaproteobacteria</taxon>
        <taxon>Hyphomicrobiales</taxon>
        <taxon>Rhizobiaceae</taxon>
        <taxon>Rhizobium/Agrobacterium group</taxon>
        <taxon>Rhizobium</taxon>
    </lineage>
</organism>
<dbReference type="InterPro" id="IPR017730">
    <property type="entry name" value="Chaperonin_ClpB"/>
</dbReference>
<dbReference type="SMART" id="SM01086">
    <property type="entry name" value="ClpB_D2-small"/>
    <property type="match status" value="1"/>
</dbReference>
<keyword evidence="7 13" id="KW-0175">Coiled coil</keyword>
<comment type="subunit">
    <text evidence="13">Homohexamer; The oligomerization is ATP-dependent.</text>
</comment>
<dbReference type="PROSITE" id="PS51903">
    <property type="entry name" value="CLP_R"/>
    <property type="match status" value="1"/>
</dbReference>
<dbReference type="AlphaFoldDB" id="A0A7W7END1"/>
<keyword evidence="5 12" id="KW-0547">Nucleotide-binding</keyword>
<evidence type="ECO:0000256" key="8">
    <source>
        <dbReference type="ARBA" id="ARBA00023186"/>
    </source>
</evidence>
<keyword evidence="6 12" id="KW-0067">ATP-binding</keyword>
<evidence type="ECO:0000313" key="16">
    <source>
        <dbReference type="Proteomes" id="UP000543836"/>
    </source>
</evidence>
<dbReference type="InterPro" id="IPR004176">
    <property type="entry name" value="Clp_R_N"/>
</dbReference>
<dbReference type="InterPro" id="IPR036628">
    <property type="entry name" value="Clp_N_dom_sf"/>
</dbReference>
<feature type="domain" description="Clp R" evidence="14">
    <location>
        <begin position="3"/>
        <end position="147"/>
    </location>
</feature>
<dbReference type="NCBIfam" id="TIGR03346">
    <property type="entry name" value="chaperone_ClpB"/>
    <property type="match status" value="1"/>
</dbReference>
<dbReference type="FunFam" id="3.40.50.300:FF:000025">
    <property type="entry name" value="ATP-dependent Clp protease subunit"/>
    <property type="match status" value="1"/>
</dbReference>
<dbReference type="InterPro" id="IPR050130">
    <property type="entry name" value="ClpA_ClpB"/>
</dbReference>
<dbReference type="SMART" id="SM00382">
    <property type="entry name" value="AAA"/>
    <property type="match status" value="2"/>
</dbReference>
<keyword evidence="13" id="KW-0963">Cytoplasm</keyword>
<dbReference type="Pfam" id="PF17871">
    <property type="entry name" value="AAA_lid_9"/>
    <property type="match status" value="1"/>
</dbReference>
<dbReference type="FunFam" id="3.40.50.300:FF:000120">
    <property type="entry name" value="ATP-dependent chaperone ClpB"/>
    <property type="match status" value="1"/>
</dbReference>
<dbReference type="InterPro" id="IPR018368">
    <property type="entry name" value="ClpA/B_CS1"/>
</dbReference>
<dbReference type="CDD" id="cd00009">
    <property type="entry name" value="AAA"/>
    <property type="match status" value="1"/>
</dbReference>
<dbReference type="OrthoDB" id="9803641at2"/>
<dbReference type="EMBL" id="JACIIG010000025">
    <property type="protein sequence ID" value="MBB4571472.1"/>
    <property type="molecule type" value="Genomic_DNA"/>
</dbReference>
<dbReference type="PRINTS" id="PR00300">
    <property type="entry name" value="CLPPROTEASEA"/>
</dbReference>
<dbReference type="Gene3D" id="3.40.50.300">
    <property type="entry name" value="P-loop containing nucleotide triphosphate hydrolases"/>
    <property type="match status" value="3"/>
</dbReference>
<dbReference type="SUPFAM" id="SSF52540">
    <property type="entry name" value="P-loop containing nucleoside triphosphate hydrolases"/>
    <property type="match status" value="2"/>
</dbReference>
<dbReference type="SUPFAM" id="SSF81923">
    <property type="entry name" value="Double Clp-N motif"/>
    <property type="match status" value="1"/>
</dbReference>
<dbReference type="InterPro" id="IPR041546">
    <property type="entry name" value="ClpA/ClpB_AAA_lid"/>
</dbReference>
<evidence type="ECO:0000256" key="4">
    <source>
        <dbReference type="ARBA" id="ARBA00022737"/>
    </source>
</evidence>
<evidence type="ECO:0000256" key="5">
    <source>
        <dbReference type="ARBA" id="ARBA00022741"/>
    </source>
</evidence>
<evidence type="ECO:0000256" key="2">
    <source>
        <dbReference type="ARBA" id="ARBA00008675"/>
    </source>
</evidence>
<protein>
    <recommendedName>
        <fullName evidence="3 13">Chaperone protein ClpB</fullName>
    </recommendedName>
</protein>
<dbReference type="RefSeq" id="WP_028754927.1">
    <property type="nucleotide sequence ID" value="NZ_JACIIG010000025.1"/>
</dbReference>
<evidence type="ECO:0000256" key="7">
    <source>
        <dbReference type="ARBA" id="ARBA00023054"/>
    </source>
</evidence>
<keyword evidence="16" id="KW-1185">Reference proteome</keyword>
<dbReference type="GO" id="GO:0034605">
    <property type="term" value="P:cellular response to heat"/>
    <property type="evidence" value="ECO:0007669"/>
    <property type="project" value="TreeGrafter"/>
</dbReference>
<evidence type="ECO:0000256" key="3">
    <source>
        <dbReference type="ARBA" id="ARBA00017574"/>
    </source>
</evidence>
<keyword evidence="15" id="KW-0645">Protease</keyword>
<evidence type="ECO:0000256" key="9">
    <source>
        <dbReference type="ARBA" id="ARBA00025613"/>
    </source>
</evidence>
<dbReference type="Gene3D" id="1.10.8.60">
    <property type="match status" value="1"/>
</dbReference>
<dbReference type="InterPro" id="IPR019489">
    <property type="entry name" value="Clp_ATPase_C"/>
</dbReference>
<dbReference type="PROSITE" id="PS00870">
    <property type="entry name" value="CLPAB_1"/>
    <property type="match status" value="1"/>
</dbReference>
<dbReference type="GO" id="GO:0005737">
    <property type="term" value="C:cytoplasm"/>
    <property type="evidence" value="ECO:0007669"/>
    <property type="project" value="UniProtKB-SubCell"/>
</dbReference>
<accession>A0A7W7END1</accession>
<gene>
    <name evidence="13" type="primary">clpB</name>
    <name evidence="15" type="ORF">GGE60_005633</name>
</gene>
<evidence type="ECO:0000256" key="10">
    <source>
        <dbReference type="ARBA" id="ARBA00026057"/>
    </source>
</evidence>
<comment type="subcellular location">
    <subcellularLocation>
        <location evidence="1 13">Cytoplasm</location>
    </subcellularLocation>
</comment>
<dbReference type="PANTHER" id="PTHR11638">
    <property type="entry name" value="ATP-DEPENDENT CLP PROTEASE"/>
    <property type="match status" value="1"/>
</dbReference>
<dbReference type="GO" id="GO:0042026">
    <property type="term" value="P:protein refolding"/>
    <property type="evidence" value="ECO:0007669"/>
    <property type="project" value="UniProtKB-UniRule"/>
</dbReference>
<sequence>MNIEKYSERVRGFLQSAQTNALAQGHQQFTPEHVLKVLLDDDQGMAASLIERAGGDAKAARLANDAVLAKLPKVSGGDGQVYLAQPLAKVFTTAEEAAKKAGDSFVTVERLLQALAMEPSASTSATLKKAGVTPVALNQVINDIRKGRTADSANAEQGFDSLKKYARDLTAEAREGKLDPVIGRDDEIRRTIQVLSRRTKNNPVLIGEPGVGKTAIVEGLALRIVNGDVPESLKDKKLMALDMGALIAGAKFRGEFEERLKAVLNEVQSENGEIILFIDEMHTLVGAGKADGAMDASNLLKPALARGELHCVGATTLDEYRKHVEKDPALARRFQPVMVEEPTVEDTISILRGLKEKYEQHHKVRIADAALVAAATLSNRYITDRFLPDKAIDLMDEAAARLRMQVDSKPEELDELDRRIIQLKIEREALKKETDQSSADRLKRLETDLTALEEEADALTARWQAEKQKLGLAADLKKKLDEARNELAIAQRKGEFQRAGELAYGVIPNLEKDLQAAEEQDGGRDSMVQEVVTADNIAHVVSRWTGIPVDKMLEGERDKLLRMEDELAKWVVGQGDAVQAVSRAVRRSRAGLQDPNRPIGSFIFLGPTGVGKTELTKALARFLFDDETAMVRMDMSEYMEKHSVARLIGAPPGYVGYEEGGALTEAVRRRPYQVVLFDEIEKAHPDVFNVLLQVLDDGRLTDGQGRTVDFRNTMIIMTSNLGAEYLTQLKEGDDSDLVREQVMDVVRSHFRPEFLNRVDEIILFHRLKREEMGAIVDIQLERLLKLLSERKITLELDDDARNWLANKGYDPVYGARPLKRVIQKYVQDPLAEQILSGQVPDGSVVKVTSGTDRLLFRPRQPVSAAA</sequence>
<evidence type="ECO:0000256" key="13">
    <source>
        <dbReference type="RuleBase" id="RU362034"/>
    </source>
</evidence>